<evidence type="ECO:0000256" key="3">
    <source>
        <dbReference type="ARBA" id="ARBA00022692"/>
    </source>
</evidence>
<feature type="transmembrane region" description="Helical" evidence="6">
    <location>
        <begin position="67"/>
        <end position="86"/>
    </location>
</feature>
<evidence type="ECO:0000256" key="2">
    <source>
        <dbReference type="ARBA" id="ARBA00005587"/>
    </source>
</evidence>
<feature type="transmembrane region" description="Helical" evidence="6">
    <location>
        <begin position="170"/>
        <end position="187"/>
    </location>
</feature>
<evidence type="ECO:0000313" key="8">
    <source>
        <dbReference type="Proteomes" id="UP001296104"/>
    </source>
</evidence>
<dbReference type="InterPro" id="IPR051633">
    <property type="entry name" value="AceTr"/>
</dbReference>
<dbReference type="GO" id="GO:0015123">
    <property type="term" value="F:acetate transmembrane transporter activity"/>
    <property type="evidence" value="ECO:0007669"/>
    <property type="project" value="TreeGrafter"/>
</dbReference>
<feature type="transmembrane region" description="Helical" evidence="6">
    <location>
        <begin position="92"/>
        <end position="116"/>
    </location>
</feature>
<comment type="subcellular location">
    <subcellularLocation>
        <location evidence="1">Membrane</location>
        <topology evidence="1">Multi-pass membrane protein</topology>
    </subcellularLocation>
</comment>
<sequence length="285" mass="31028">MSPPPSQHRVSQSTADIEPHMKTDHHVHKVDLGHATSGVTLSPELFEKLYLQPKMTQYARFANPTPMGLVGFVISTFTFSMVLMGWGGASGFPAVVGIFFFVGPLMLTLAAIFNWIMGNFYPMMATSLFAVFWLSFGMLQLPSLGLAAYYSPDGTNATEGASSAGYNTVIGLYLVVWGFAFLTYLIFAMKTNVVFAAIFFYAAVAVWVLAGAYFKTATGDYTTAGHCQTAAGALLFVVSVLGWWIVVAMMAAEMRIGINIPIGDLSHFWNDTKSAEKVSDVEKQE</sequence>
<dbReference type="PANTHER" id="PTHR31123">
    <property type="entry name" value="ACCUMULATION OF DYADS PROTEIN 2-RELATED"/>
    <property type="match status" value="1"/>
</dbReference>
<dbReference type="PANTHER" id="PTHR31123:SF4">
    <property type="entry name" value="PROTEIN ALCS"/>
    <property type="match status" value="1"/>
</dbReference>
<keyword evidence="5 6" id="KW-0472">Membrane</keyword>
<evidence type="ECO:0000256" key="1">
    <source>
        <dbReference type="ARBA" id="ARBA00004141"/>
    </source>
</evidence>
<gene>
    <name evidence="7" type="ORF">LECACI_7A002486</name>
</gene>
<name>A0AAI8YV11_9PEZI</name>
<evidence type="ECO:0000313" key="7">
    <source>
        <dbReference type="EMBL" id="CAK3902640.1"/>
    </source>
</evidence>
<dbReference type="AlphaFoldDB" id="A0AAI8YV11"/>
<dbReference type="EMBL" id="CAVMBE010000011">
    <property type="protein sequence ID" value="CAK3902640.1"/>
    <property type="molecule type" value="Genomic_DNA"/>
</dbReference>
<feature type="transmembrane region" description="Helical" evidence="6">
    <location>
        <begin position="128"/>
        <end position="150"/>
    </location>
</feature>
<dbReference type="GO" id="GO:0005886">
    <property type="term" value="C:plasma membrane"/>
    <property type="evidence" value="ECO:0007669"/>
    <property type="project" value="TreeGrafter"/>
</dbReference>
<accession>A0AAI8YV11</accession>
<keyword evidence="4 6" id="KW-1133">Transmembrane helix</keyword>
<proteinExistence type="inferred from homology"/>
<dbReference type="Proteomes" id="UP001296104">
    <property type="component" value="Unassembled WGS sequence"/>
</dbReference>
<dbReference type="InterPro" id="IPR000791">
    <property type="entry name" value="Gpr1/Fun34/SatP-like"/>
</dbReference>
<evidence type="ECO:0000256" key="6">
    <source>
        <dbReference type="SAM" id="Phobius"/>
    </source>
</evidence>
<comment type="similarity">
    <text evidence="2">Belongs to the acetate uptake transporter (AceTr) (TC 2.A.96) family.</text>
</comment>
<dbReference type="Pfam" id="PF01184">
    <property type="entry name" value="Gpr1_Fun34_YaaH"/>
    <property type="match status" value="1"/>
</dbReference>
<evidence type="ECO:0000256" key="4">
    <source>
        <dbReference type="ARBA" id="ARBA00022989"/>
    </source>
</evidence>
<keyword evidence="8" id="KW-1185">Reference proteome</keyword>
<evidence type="ECO:0000256" key="5">
    <source>
        <dbReference type="ARBA" id="ARBA00023136"/>
    </source>
</evidence>
<keyword evidence="3 6" id="KW-0812">Transmembrane</keyword>
<reference evidence="7" key="1">
    <citation type="submission" date="2023-11" db="EMBL/GenBank/DDBJ databases">
        <authorList>
            <person name="Alioto T."/>
            <person name="Alioto T."/>
            <person name="Gomez Garrido J."/>
        </authorList>
    </citation>
    <scope>NUCLEOTIDE SEQUENCE</scope>
</reference>
<protein>
    <submittedName>
        <fullName evidence="7">Clavaminate synthase</fullName>
    </submittedName>
</protein>
<organism evidence="7 8">
    <name type="scientific">Lecanosticta acicola</name>
    <dbReference type="NCBI Taxonomy" id="111012"/>
    <lineage>
        <taxon>Eukaryota</taxon>
        <taxon>Fungi</taxon>
        <taxon>Dikarya</taxon>
        <taxon>Ascomycota</taxon>
        <taxon>Pezizomycotina</taxon>
        <taxon>Dothideomycetes</taxon>
        <taxon>Dothideomycetidae</taxon>
        <taxon>Mycosphaerellales</taxon>
        <taxon>Mycosphaerellaceae</taxon>
        <taxon>Lecanosticta</taxon>
    </lineage>
</organism>
<feature type="transmembrane region" description="Helical" evidence="6">
    <location>
        <begin position="194"/>
        <end position="214"/>
    </location>
</feature>
<comment type="caution">
    <text evidence="7">The sequence shown here is derived from an EMBL/GenBank/DDBJ whole genome shotgun (WGS) entry which is preliminary data.</text>
</comment>
<feature type="transmembrane region" description="Helical" evidence="6">
    <location>
        <begin position="234"/>
        <end position="252"/>
    </location>
</feature>